<dbReference type="Proteomes" id="UP000053424">
    <property type="component" value="Unassembled WGS sequence"/>
</dbReference>
<reference evidence="1 2" key="1">
    <citation type="submission" date="2014-04" db="EMBL/GenBank/DDBJ databases">
        <authorList>
            <consortium name="DOE Joint Genome Institute"/>
            <person name="Kuo A."/>
            <person name="Gay G."/>
            <person name="Dore J."/>
            <person name="Kohler A."/>
            <person name="Nagy L.G."/>
            <person name="Floudas D."/>
            <person name="Copeland A."/>
            <person name="Barry K.W."/>
            <person name="Cichocki N."/>
            <person name="Veneault-Fourrey C."/>
            <person name="LaButti K."/>
            <person name="Lindquist E.A."/>
            <person name="Lipzen A."/>
            <person name="Lundell T."/>
            <person name="Morin E."/>
            <person name="Murat C."/>
            <person name="Sun H."/>
            <person name="Tunlid A."/>
            <person name="Henrissat B."/>
            <person name="Grigoriev I.V."/>
            <person name="Hibbett D.S."/>
            <person name="Martin F."/>
            <person name="Nordberg H.P."/>
            <person name="Cantor M.N."/>
            <person name="Hua S.X."/>
        </authorList>
    </citation>
    <scope>NUCLEOTIDE SEQUENCE [LARGE SCALE GENOMIC DNA]</scope>
    <source>
        <strain evidence="2">h7</strain>
    </source>
</reference>
<protein>
    <submittedName>
        <fullName evidence="1">Uncharacterized protein</fullName>
    </submittedName>
</protein>
<organism evidence="1 2">
    <name type="scientific">Hebeloma cylindrosporum</name>
    <dbReference type="NCBI Taxonomy" id="76867"/>
    <lineage>
        <taxon>Eukaryota</taxon>
        <taxon>Fungi</taxon>
        <taxon>Dikarya</taxon>
        <taxon>Basidiomycota</taxon>
        <taxon>Agaricomycotina</taxon>
        <taxon>Agaricomycetes</taxon>
        <taxon>Agaricomycetidae</taxon>
        <taxon>Agaricales</taxon>
        <taxon>Agaricineae</taxon>
        <taxon>Hymenogastraceae</taxon>
        <taxon>Hebeloma</taxon>
    </lineage>
</organism>
<gene>
    <name evidence="1" type="ORF">M413DRAFT_133224</name>
</gene>
<dbReference type="AlphaFoldDB" id="A0A0C2XXK4"/>
<name>A0A0C2XXK4_HEBCY</name>
<dbReference type="HOGENOM" id="CLU_1749882_0_0_1"/>
<dbReference type="EMBL" id="KN831778">
    <property type="protein sequence ID" value="KIM42398.1"/>
    <property type="molecule type" value="Genomic_DNA"/>
</dbReference>
<sequence>MVSRACIGTSDTKPLPISSSLRPSVPRQIHEVLTPQAIARASLPLSSRLHMCNFASATMAGSEGFGGEVYIPSFTHHPRCQCHIISKKIMVEAQATLTKSTHWRFRISEEHDGLSHEWLRVAKITYNLETCVISDLHRARPSCFILKIV</sequence>
<evidence type="ECO:0000313" key="2">
    <source>
        <dbReference type="Proteomes" id="UP000053424"/>
    </source>
</evidence>
<evidence type="ECO:0000313" key="1">
    <source>
        <dbReference type="EMBL" id="KIM42398.1"/>
    </source>
</evidence>
<keyword evidence="2" id="KW-1185">Reference proteome</keyword>
<reference evidence="2" key="2">
    <citation type="submission" date="2015-01" db="EMBL/GenBank/DDBJ databases">
        <title>Evolutionary Origins and Diversification of the Mycorrhizal Mutualists.</title>
        <authorList>
            <consortium name="DOE Joint Genome Institute"/>
            <consortium name="Mycorrhizal Genomics Consortium"/>
            <person name="Kohler A."/>
            <person name="Kuo A."/>
            <person name="Nagy L.G."/>
            <person name="Floudas D."/>
            <person name="Copeland A."/>
            <person name="Barry K.W."/>
            <person name="Cichocki N."/>
            <person name="Veneault-Fourrey C."/>
            <person name="LaButti K."/>
            <person name="Lindquist E.A."/>
            <person name="Lipzen A."/>
            <person name="Lundell T."/>
            <person name="Morin E."/>
            <person name="Murat C."/>
            <person name="Riley R."/>
            <person name="Ohm R."/>
            <person name="Sun H."/>
            <person name="Tunlid A."/>
            <person name="Henrissat B."/>
            <person name="Grigoriev I.V."/>
            <person name="Hibbett D.S."/>
            <person name="Martin F."/>
        </authorList>
    </citation>
    <scope>NUCLEOTIDE SEQUENCE [LARGE SCALE GENOMIC DNA]</scope>
    <source>
        <strain evidence="2">h7</strain>
    </source>
</reference>
<accession>A0A0C2XXK4</accession>
<proteinExistence type="predicted"/>